<organism evidence="5 6">
    <name type="scientific">Nocardia amamiensis</name>
    <dbReference type="NCBI Taxonomy" id="404578"/>
    <lineage>
        <taxon>Bacteria</taxon>
        <taxon>Bacillati</taxon>
        <taxon>Actinomycetota</taxon>
        <taxon>Actinomycetes</taxon>
        <taxon>Mycobacteriales</taxon>
        <taxon>Nocardiaceae</taxon>
        <taxon>Nocardia</taxon>
    </lineage>
</organism>
<accession>A0ABS0D3D3</accession>
<evidence type="ECO:0000256" key="1">
    <source>
        <dbReference type="ARBA" id="ARBA00008857"/>
    </source>
</evidence>
<keyword evidence="6" id="KW-1185">Reference proteome</keyword>
<dbReference type="InterPro" id="IPR050090">
    <property type="entry name" value="Tyrosine_recombinase_XerCD"/>
</dbReference>
<dbReference type="CDD" id="cd00397">
    <property type="entry name" value="DNA_BRE_C"/>
    <property type="match status" value="1"/>
</dbReference>
<reference evidence="5 6" key="1">
    <citation type="submission" date="2020-10" db="EMBL/GenBank/DDBJ databases">
        <title>Identification of Nocardia species via Next-generation sequencing and recognition of intraspecies genetic diversity.</title>
        <authorList>
            <person name="Li P."/>
            <person name="Li P."/>
            <person name="Lu B."/>
        </authorList>
    </citation>
    <scope>NUCLEOTIDE SEQUENCE [LARGE SCALE GENOMIC DNA]</scope>
    <source>
        <strain evidence="5 6">BJ06-0157</strain>
    </source>
</reference>
<dbReference type="EMBL" id="JADLQX010000079">
    <property type="protein sequence ID" value="MBF6302930.1"/>
    <property type="molecule type" value="Genomic_DNA"/>
</dbReference>
<sequence length="364" mass="41415">MTMSASNVEVQTAQLLLERLGVTLEDLMAAQSKRLVPTFAEYVPIVYAAMPPGRTRDLYSSYWNRIVKLWPDRRLDEPTITEFKRLIATLQDQRDVRRSDRGGIGVVQTTTNALRCLYRHAVDDNLIRPADNPAAKLVKPRRRPSSRGAIPTDRLAEINRVAAEHGDDPELTTLILRFCTETACRRGGILALRKRDLDPDQCLVLLREKGNTERWQPVSPTLMRALLKHHDSRAHLRDEPNPQAQNGRPITAKANERLLRYRNGDPISTMRFNTIWNQIGQQLTWVKQQGITCHWLRHTTLTWVERNFGHAVAKAYAGHADNHTDGATLIYTRATREEVAYALSALTGEPHPLAPNSYLCTRRN</sequence>
<dbReference type="Gene3D" id="1.10.150.130">
    <property type="match status" value="1"/>
</dbReference>
<evidence type="ECO:0000313" key="5">
    <source>
        <dbReference type="EMBL" id="MBF6302930.1"/>
    </source>
</evidence>
<keyword evidence="2" id="KW-0238">DNA-binding</keyword>
<evidence type="ECO:0000313" key="6">
    <source>
        <dbReference type="Proteomes" id="UP000702209"/>
    </source>
</evidence>
<dbReference type="PROSITE" id="PS51898">
    <property type="entry name" value="TYR_RECOMBINASE"/>
    <property type="match status" value="1"/>
</dbReference>
<dbReference type="Pfam" id="PF00589">
    <property type="entry name" value="Phage_integrase"/>
    <property type="match status" value="1"/>
</dbReference>
<dbReference type="InterPro" id="IPR002104">
    <property type="entry name" value="Integrase_catalytic"/>
</dbReference>
<dbReference type="InterPro" id="IPR011010">
    <property type="entry name" value="DNA_brk_join_enz"/>
</dbReference>
<comment type="similarity">
    <text evidence="1">Belongs to the 'phage' integrase family.</text>
</comment>
<dbReference type="Gene3D" id="1.10.443.10">
    <property type="entry name" value="Intergrase catalytic core"/>
    <property type="match status" value="1"/>
</dbReference>
<gene>
    <name evidence="5" type="ORF">IU459_36245</name>
</gene>
<dbReference type="InterPro" id="IPR013762">
    <property type="entry name" value="Integrase-like_cat_sf"/>
</dbReference>
<evidence type="ECO:0000256" key="3">
    <source>
        <dbReference type="ARBA" id="ARBA00023172"/>
    </source>
</evidence>
<dbReference type="InterPro" id="IPR010998">
    <property type="entry name" value="Integrase_recombinase_N"/>
</dbReference>
<dbReference type="PANTHER" id="PTHR30349:SF41">
    <property type="entry name" value="INTEGRASE_RECOMBINASE PROTEIN MJ0367-RELATED"/>
    <property type="match status" value="1"/>
</dbReference>
<feature type="domain" description="Tyr recombinase" evidence="4">
    <location>
        <begin position="145"/>
        <end position="344"/>
    </location>
</feature>
<dbReference type="PANTHER" id="PTHR30349">
    <property type="entry name" value="PHAGE INTEGRASE-RELATED"/>
    <property type="match status" value="1"/>
</dbReference>
<proteinExistence type="inferred from homology"/>
<evidence type="ECO:0000256" key="2">
    <source>
        <dbReference type="ARBA" id="ARBA00023125"/>
    </source>
</evidence>
<comment type="caution">
    <text evidence="5">The sequence shown here is derived from an EMBL/GenBank/DDBJ whole genome shotgun (WGS) entry which is preliminary data.</text>
</comment>
<dbReference type="RefSeq" id="WP_195134110.1">
    <property type="nucleotide sequence ID" value="NZ_JADLQX010000079.1"/>
</dbReference>
<keyword evidence="3" id="KW-0233">DNA recombination</keyword>
<protein>
    <submittedName>
        <fullName evidence="5">Site-specific integrase</fullName>
    </submittedName>
</protein>
<dbReference type="Proteomes" id="UP000702209">
    <property type="component" value="Unassembled WGS sequence"/>
</dbReference>
<evidence type="ECO:0000259" key="4">
    <source>
        <dbReference type="PROSITE" id="PS51898"/>
    </source>
</evidence>
<dbReference type="SUPFAM" id="SSF56349">
    <property type="entry name" value="DNA breaking-rejoining enzymes"/>
    <property type="match status" value="1"/>
</dbReference>
<name>A0ABS0D3D3_9NOCA</name>